<proteinExistence type="predicted"/>
<gene>
    <name evidence="2" type="ORF">BCR34DRAFT_185372</name>
</gene>
<feature type="region of interest" description="Disordered" evidence="1">
    <location>
        <begin position="156"/>
        <end position="179"/>
    </location>
</feature>
<feature type="region of interest" description="Disordered" evidence="1">
    <location>
        <begin position="85"/>
        <end position="104"/>
    </location>
</feature>
<dbReference type="EMBL" id="MCFA01000262">
    <property type="protein sequence ID" value="ORX96158.1"/>
    <property type="molecule type" value="Genomic_DNA"/>
</dbReference>
<evidence type="ECO:0000313" key="3">
    <source>
        <dbReference type="Proteomes" id="UP000193144"/>
    </source>
</evidence>
<dbReference type="Proteomes" id="UP000193144">
    <property type="component" value="Unassembled WGS sequence"/>
</dbReference>
<sequence length="179" mass="19832">MSRSLFRPYAGNETPGLIGLAAGLYDIFTLLRTTVTGKLGVLPWSSDKSRRLSPTSSCFRCSVANTCVRACVAGGSRARILAGYGKPRWQPRPRDSSASNSLSQCPNLPKSRPCFFAPAYLFFPPFRSLLPNFSGVIQIPPMRRSSPHRNIRPLLPHKAQEQHPPQPRRKWSSSRSIPG</sequence>
<accession>A0A1Y1YDW4</accession>
<protein>
    <submittedName>
        <fullName evidence="2">Uncharacterized protein</fullName>
    </submittedName>
</protein>
<comment type="caution">
    <text evidence="2">The sequence shown here is derived from an EMBL/GenBank/DDBJ whole genome shotgun (WGS) entry which is preliminary data.</text>
</comment>
<evidence type="ECO:0000256" key="1">
    <source>
        <dbReference type="SAM" id="MobiDB-lite"/>
    </source>
</evidence>
<evidence type="ECO:0000313" key="2">
    <source>
        <dbReference type="EMBL" id="ORX96158.1"/>
    </source>
</evidence>
<name>A0A1Y1YDW4_9PLEO</name>
<dbReference type="AlphaFoldDB" id="A0A1Y1YDW4"/>
<keyword evidence="3" id="KW-1185">Reference proteome</keyword>
<organism evidence="2 3">
    <name type="scientific">Clohesyomyces aquaticus</name>
    <dbReference type="NCBI Taxonomy" id="1231657"/>
    <lineage>
        <taxon>Eukaryota</taxon>
        <taxon>Fungi</taxon>
        <taxon>Dikarya</taxon>
        <taxon>Ascomycota</taxon>
        <taxon>Pezizomycotina</taxon>
        <taxon>Dothideomycetes</taxon>
        <taxon>Pleosporomycetidae</taxon>
        <taxon>Pleosporales</taxon>
        <taxon>Lindgomycetaceae</taxon>
        <taxon>Clohesyomyces</taxon>
    </lineage>
</organism>
<reference evidence="2 3" key="1">
    <citation type="submission" date="2016-07" db="EMBL/GenBank/DDBJ databases">
        <title>Pervasive Adenine N6-methylation of Active Genes in Fungi.</title>
        <authorList>
            <consortium name="DOE Joint Genome Institute"/>
            <person name="Mondo S.J."/>
            <person name="Dannebaum R.O."/>
            <person name="Kuo R.C."/>
            <person name="Labutti K."/>
            <person name="Haridas S."/>
            <person name="Kuo A."/>
            <person name="Salamov A."/>
            <person name="Ahrendt S.R."/>
            <person name="Lipzen A."/>
            <person name="Sullivan W."/>
            <person name="Andreopoulos W.B."/>
            <person name="Clum A."/>
            <person name="Lindquist E."/>
            <person name="Daum C."/>
            <person name="Ramamoorthy G.K."/>
            <person name="Gryganskyi A."/>
            <person name="Culley D."/>
            <person name="Magnuson J.K."/>
            <person name="James T.Y."/>
            <person name="O'Malley M.A."/>
            <person name="Stajich J.E."/>
            <person name="Spatafora J.W."/>
            <person name="Visel A."/>
            <person name="Grigoriev I.V."/>
        </authorList>
    </citation>
    <scope>NUCLEOTIDE SEQUENCE [LARGE SCALE GENOMIC DNA]</scope>
    <source>
        <strain evidence="2 3">CBS 115471</strain>
    </source>
</reference>